<dbReference type="PROSITE" id="PS51450">
    <property type="entry name" value="LRR"/>
    <property type="match status" value="1"/>
</dbReference>
<dbReference type="Gene3D" id="3.40.50.720">
    <property type="entry name" value="NAD(P)-binding Rossmann-like Domain"/>
    <property type="match status" value="1"/>
</dbReference>
<dbReference type="PRINTS" id="PR00080">
    <property type="entry name" value="SDRFAMILY"/>
</dbReference>
<evidence type="ECO:0000256" key="3">
    <source>
        <dbReference type="ARBA" id="ARBA00022857"/>
    </source>
</evidence>
<dbReference type="GO" id="GO:0009062">
    <property type="term" value="P:fatty acid catabolic process"/>
    <property type="evidence" value="ECO:0007669"/>
    <property type="project" value="InterPro"/>
</dbReference>
<feature type="compositionally biased region" description="Pro residues" evidence="8">
    <location>
        <begin position="1082"/>
        <end position="1093"/>
    </location>
</feature>
<evidence type="ECO:0000256" key="4">
    <source>
        <dbReference type="ARBA" id="ARBA00023002"/>
    </source>
</evidence>
<dbReference type="AlphaFoldDB" id="A0A3R7AWK2"/>
<keyword evidence="3" id="KW-0521">NADP</keyword>
<dbReference type="PANTHER" id="PTHR43296">
    <property type="entry name" value="PEROXISOMAL 2,4-DIENOYL-COA REDUCTASE"/>
    <property type="match status" value="1"/>
</dbReference>
<dbReference type="GO" id="GO:0005777">
    <property type="term" value="C:peroxisome"/>
    <property type="evidence" value="ECO:0007669"/>
    <property type="project" value="TreeGrafter"/>
</dbReference>
<organism evidence="9 10">
    <name type="scientific">Aphanomyces astaci</name>
    <name type="common">Crayfish plague agent</name>
    <dbReference type="NCBI Taxonomy" id="112090"/>
    <lineage>
        <taxon>Eukaryota</taxon>
        <taxon>Sar</taxon>
        <taxon>Stramenopiles</taxon>
        <taxon>Oomycota</taxon>
        <taxon>Saprolegniomycetes</taxon>
        <taxon>Saprolegniales</taxon>
        <taxon>Verrucalvaceae</taxon>
        <taxon>Aphanomyces</taxon>
    </lineage>
</organism>
<dbReference type="InterPro" id="IPR001611">
    <property type="entry name" value="Leu-rich_rpt"/>
</dbReference>
<proteinExistence type="predicted"/>
<dbReference type="PRINTS" id="PR00081">
    <property type="entry name" value="GDHRDH"/>
</dbReference>
<dbReference type="GO" id="GO:0008670">
    <property type="term" value="F:2,4-dienoyl-CoA reductase (NADPH) activity"/>
    <property type="evidence" value="ECO:0007669"/>
    <property type="project" value="InterPro"/>
</dbReference>
<dbReference type="Pfam" id="PF13855">
    <property type="entry name" value="LRR_8"/>
    <property type="match status" value="1"/>
</dbReference>
<dbReference type="Proteomes" id="UP000285712">
    <property type="component" value="Unassembled WGS sequence"/>
</dbReference>
<keyword evidence="4" id="KW-0560">Oxidoreductase</keyword>
<reference evidence="9 10" key="1">
    <citation type="submission" date="2018-08" db="EMBL/GenBank/DDBJ databases">
        <title>Aphanomyces genome sequencing and annotation.</title>
        <authorList>
            <person name="Minardi D."/>
            <person name="Oidtmann B."/>
            <person name="Van Der Giezen M."/>
            <person name="Studholme D.J."/>
        </authorList>
    </citation>
    <scope>NUCLEOTIDE SEQUENCE [LARGE SCALE GENOMIC DNA]</scope>
    <source>
        <strain evidence="9 10">Sv</strain>
    </source>
</reference>
<dbReference type="EC" id="1.3.1.124" evidence="5"/>
<evidence type="ECO:0000313" key="10">
    <source>
        <dbReference type="Proteomes" id="UP000285712"/>
    </source>
</evidence>
<accession>A0A3R7AWK2</accession>
<feature type="region of interest" description="Disordered" evidence="8">
    <location>
        <begin position="1079"/>
        <end position="1126"/>
    </location>
</feature>
<evidence type="ECO:0000256" key="5">
    <source>
        <dbReference type="ARBA" id="ARBA00026117"/>
    </source>
</evidence>
<dbReference type="InterPro" id="IPR032675">
    <property type="entry name" value="LRR_dom_sf"/>
</dbReference>
<evidence type="ECO:0000256" key="1">
    <source>
        <dbReference type="ARBA" id="ARBA00022614"/>
    </source>
</evidence>
<dbReference type="InterPro" id="IPR002347">
    <property type="entry name" value="SDR_fam"/>
</dbReference>
<dbReference type="VEuPathDB" id="FungiDB:H257_03412"/>
<name>A0A3R7AWK2_APHAT</name>
<evidence type="ECO:0000256" key="8">
    <source>
        <dbReference type="SAM" id="MobiDB-lite"/>
    </source>
</evidence>
<dbReference type="EMBL" id="QUTG01003651">
    <property type="protein sequence ID" value="RHY90766.1"/>
    <property type="molecule type" value="Genomic_DNA"/>
</dbReference>
<gene>
    <name evidence="9" type="ORF">DYB35_009140</name>
</gene>
<keyword evidence="2" id="KW-0677">Repeat</keyword>
<dbReference type="SUPFAM" id="SSF52058">
    <property type="entry name" value="L domain-like"/>
    <property type="match status" value="1"/>
</dbReference>
<dbReference type="Pfam" id="PF13561">
    <property type="entry name" value="adh_short_C2"/>
    <property type="match status" value="1"/>
</dbReference>
<dbReference type="Gene3D" id="3.80.10.10">
    <property type="entry name" value="Ribonuclease Inhibitor"/>
    <property type="match status" value="2"/>
</dbReference>
<dbReference type="InterPro" id="IPR045017">
    <property type="entry name" value="DECR2-like"/>
</dbReference>
<comment type="caution">
    <text evidence="9">The sequence shown here is derived from an EMBL/GenBank/DDBJ whole genome shotgun (WGS) entry which is preliminary data.</text>
</comment>
<dbReference type="SUPFAM" id="SSF51735">
    <property type="entry name" value="NAD(P)-binding Rossmann-fold domains"/>
    <property type="match status" value="1"/>
</dbReference>
<comment type="catalytic activity">
    <reaction evidence="7">
        <text>a (2E,4Z)-dienoyl-CoA + NADPH + H(+) = a 4,5-saturated-(3E)-enoyl-CoA + NADP(+)</text>
        <dbReference type="Rhea" id="RHEA:61892"/>
        <dbReference type="ChEBI" id="CHEBI:15378"/>
        <dbReference type="ChEBI" id="CHEBI:57783"/>
        <dbReference type="ChEBI" id="CHEBI:58349"/>
        <dbReference type="ChEBI" id="CHEBI:85099"/>
        <dbReference type="ChEBI" id="CHEBI:85493"/>
        <dbReference type="EC" id="1.3.1.124"/>
    </reaction>
</comment>
<evidence type="ECO:0000313" key="9">
    <source>
        <dbReference type="EMBL" id="RHY90766.1"/>
    </source>
</evidence>
<dbReference type="VEuPathDB" id="FungiDB:H257_03411"/>
<dbReference type="SMART" id="SM00369">
    <property type="entry name" value="LRR_TYP"/>
    <property type="match status" value="6"/>
</dbReference>
<evidence type="ECO:0000256" key="7">
    <source>
        <dbReference type="ARBA" id="ARBA00048340"/>
    </source>
</evidence>
<comment type="catalytic activity">
    <reaction evidence="6">
        <text>a (2E,4E)-dienoyl-CoA + NADPH + H(+) = a 4,5-saturated-(3E)-enoyl-CoA + NADP(+)</text>
        <dbReference type="Rhea" id="RHEA:45912"/>
        <dbReference type="ChEBI" id="CHEBI:15378"/>
        <dbReference type="ChEBI" id="CHEBI:57783"/>
        <dbReference type="ChEBI" id="CHEBI:58349"/>
        <dbReference type="ChEBI" id="CHEBI:85101"/>
        <dbReference type="ChEBI" id="CHEBI:85493"/>
        <dbReference type="EC" id="1.3.1.124"/>
    </reaction>
</comment>
<sequence length="1217" mass="133718">MNAIYAVICIPAWIYGWTQDDFTYPLYACGAMSCRLYFVVYLKAPRNFIDVLREAVARQLGLHGAKVVIMGRRQAVLEQAVNSLVADGIDAAFFAGDVRRPEDAQAAVQVAVKTFGTLNVLVNGAAGNFLSTAENLSTNAFRTVLDIDAVGTFNMSTAAFPVLKHNSGVIVNISANLHQHATWYQAHAAAAKAAVDSLTRSLALEWGRFKIRVVGVAPGPTADTPGIAKLSGGMEDLASQVVPLGRMGTKIEIGQVVVFVVSSAGAYVTGDTILADGGHYLHQDPVVPPDMVAEWSRKREKTTSKLDIAASVAKSPTKRPQTAVGPRERLKVAAATFYRQQHATVDDLATGALSTAVPSSAAPRPCGTIQAWLTGETHLESLHRVQQILEDDTKVLSTTATADQLVLPIDFTQDDLQPLHAALKDKTGPYLRDLYQCFRSLRGHMASKSTPPIDGLFHASHRFHSQAEVLALLFEGDIPEAGQSSALSDRQLGLMLTHCDTHGNGSVDMHLFLHLVQTVSAPRETLLSHVFDAIAPTATLEKKSNYHHRNSVDGGALLRVFKLIAMVRDVQASRRTTYHLTSVLTWLQSPSQSVLEKVAKQLQLVAFVAISPVASCLPEAFVLVGAVELDVSHVGLTALPTSLGLMVHLRTLSASHTSTCHQTICLWCRRYRYPRLCLVMMFTLFCMIHNQVMEQWKDVETVDLAANNLVKLPDEAIRHWPKLTSLTVHDNRLVAIPDSLGSHCKALSVLRCHHNCLTSLPLTLSQLVKLTHVTWHHNKLDDLFSTPTLPPSPKMPTLHRLQSVTTFSLAHNCLRHVPTSVGLTSLRSLRVCDLGHNDLRDLTSLDFSSLISCVEVDLRRNRLTYLPPSLFCMPKLTHLSVQANVLVALPQELASAPSLETLHAHTNHIAITTPSKPASNKSFSTKRTLVERAWPLRGYAIRKLVDHLQRSTTHRSKADFIAFQRSSANDRKQYSLRVRKGRGKFAAEYVDWAFREETPCREEHLPRIVSVAEFRRILAALGAPWTVAEWHCMLHEFQGTTIEAQGIDVERFVQAVEAVHSAKASASFAEGLFAYLTDKASPHPPSPPPPPSPSTQLTSSPSIEKPRKQAHHPSTPVQRHKESTSDRATAVSFRVYCMTSRKSFEIPWTEQIKSTRDLKRAIHSAEGIPVGSQILIVSSGSHRVRLHDDYPLDMPTPASPRMQLLVGESVDAAVPNT</sequence>
<dbReference type="InterPro" id="IPR036291">
    <property type="entry name" value="NAD(P)-bd_dom_sf"/>
</dbReference>
<keyword evidence="1" id="KW-0433">Leucine-rich repeat</keyword>
<dbReference type="InterPro" id="IPR003591">
    <property type="entry name" value="Leu-rich_rpt_typical-subtyp"/>
</dbReference>
<evidence type="ECO:0000256" key="6">
    <source>
        <dbReference type="ARBA" id="ARBA00048009"/>
    </source>
</evidence>
<dbReference type="PANTHER" id="PTHR43296:SF2">
    <property type="entry name" value="PEROXISOMAL 2,4-DIENOYL-COA REDUCTASE [(3E)-ENOYL-COA-PRODUCING]"/>
    <property type="match status" value="1"/>
</dbReference>
<evidence type="ECO:0000256" key="2">
    <source>
        <dbReference type="ARBA" id="ARBA00022737"/>
    </source>
</evidence>
<protein>
    <recommendedName>
        <fullName evidence="5">2,4-dienoyl-CoA reductase [(3E)-enoyl-CoA-producing]</fullName>
        <ecNumber evidence="5">1.3.1.124</ecNumber>
    </recommendedName>
</protein>